<evidence type="ECO:0000256" key="1">
    <source>
        <dbReference type="ARBA" id="ARBA00004651"/>
    </source>
</evidence>
<evidence type="ECO:0000313" key="10">
    <source>
        <dbReference type="Proteomes" id="UP000001137"/>
    </source>
</evidence>
<reference evidence="9 10" key="1">
    <citation type="submission" date="2007-10" db="EMBL/GenBank/DDBJ databases">
        <title>Complete sequence of Caldivirga maquilingensis IC-167.</title>
        <authorList>
            <consortium name="US DOE Joint Genome Institute"/>
            <person name="Copeland A."/>
            <person name="Lucas S."/>
            <person name="Lapidus A."/>
            <person name="Barry K."/>
            <person name="Glavina del Rio T."/>
            <person name="Dalin E."/>
            <person name="Tice H."/>
            <person name="Pitluck S."/>
            <person name="Saunders E."/>
            <person name="Brettin T."/>
            <person name="Bruce D."/>
            <person name="Detter J.C."/>
            <person name="Han C."/>
            <person name="Schmutz J."/>
            <person name="Larimer F."/>
            <person name="Land M."/>
            <person name="Hauser L."/>
            <person name="Kyrpides N."/>
            <person name="Ivanova N."/>
            <person name="Biddle J.F."/>
            <person name="Zhang Z."/>
            <person name="Fitz-Gibbon S.T."/>
            <person name="Lowe T.M."/>
            <person name="Saltikov C."/>
            <person name="House C.H."/>
            <person name="Richardson P."/>
        </authorList>
    </citation>
    <scope>NUCLEOTIDE SEQUENCE [LARGE SCALE GENOMIC DNA]</scope>
    <source>
        <strain evidence="10">ATCC 700844 / DSM 13496 / JCM 10307 / IC-167</strain>
    </source>
</reference>
<gene>
    <name evidence="9" type="ordered locus">Cmaq_0741</name>
</gene>
<protein>
    <submittedName>
        <fullName evidence="9">Proline/betaine transport protein related</fullName>
    </submittedName>
</protein>
<feature type="transmembrane region" description="Helical" evidence="7">
    <location>
        <begin position="160"/>
        <end position="185"/>
    </location>
</feature>
<feature type="transmembrane region" description="Helical" evidence="7">
    <location>
        <begin position="228"/>
        <end position="248"/>
    </location>
</feature>
<dbReference type="InterPro" id="IPR005829">
    <property type="entry name" value="Sugar_transporter_CS"/>
</dbReference>
<evidence type="ECO:0000259" key="8">
    <source>
        <dbReference type="PROSITE" id="PS50850"/>
    </source>
</evidence>
<sequence>MGLHYVIPSSSFTELGWRWMFWIGIIPALIDLIVRLSMPESAMWEGVSKERGINKAPFTTILRNPAYRLGALTDVLAMTGIAWVYGLTLGFYPTVLSYHNFTKFPYFLYVVILVSLLGYLTSGFTSDVIGRRVTMVVFSATAIALAIPLTYLILKHAYGFYGTMTLASLLAFLTTGIYGVIPAYLSEKFQTDVRSTGVGFSFNGGFILGNWSTVFLLLVSAISNPSFYVYWGLFIIIGEVMILASALLSSETKGIELQ</sequence>
<dbReference type="InterPro" id="IPR020846">
    <property type="entry name" value="MFS_dom"/>
</dbReference>
<dbReference type="RefSeq" id="WP_012185797.1">
    <property type="nucleotide sequence ID" value="NC_009954.1"/>
</dbReference>
<dbReference type="eggNOG" id="arCOG02691">
    <property type="taxonomic scope" value="Archaea"/>
</dbReference>
<dbReference type="InterPro" id="IPR011701">
    <property type="entry name" value="MFS"/>
</dbReference>
<dbReference type="KEGG" id="cma:Cmaq_0741"/>
<dbReference type="STRING" id="397948.Cmaq_0741"/>
<dbReference type="PROSITE" id="PS00216">
    <property type="entry name" value="SUGAR_TRANSPORT_1"/>
    <property type="match status" value="1"/>
</dbReference>
<dbReference type="GO" id="GO:0005886">
    <property type="term" value="C:plasma membrane"/>
    <property type="evidence" value="ECO:0007669"/>
    <property type="project" value="UniProtKB-SubCell"/>
</dbReference>
<keyword evidence="6 7" id="KW-0472">Membrane</keyword>
<dbReference type="PANTHER" id="PTHR43045:SF1">
    <property type="entry name" value="SHIKIMATE TRANSPORTER"/>
    <property type="match status" value="1"/>
</dbReference>
<dbReference type="PANTHER" id="PTHR43045">
    <property type="entry name" value="SHIKIMATE TRANSPORTER"/>
    <property type="match status" value="1"/>
</dbReference>
<evidence type="ECO:0000256" key="6">
    <source>
        <dbReference type="ARBA" id="ARBA00023136"/>
    </source>
</evidence>
<keyword evidence="2" id="KW-0813">Transport</keyword>
<keyword evidence="4 7" id="KW-0812">Transmembrane</keyword>
<feature type="transmembrane region" description="Helical" evidence="7">
    <location>
        <begin position="15"/>
        <end position="34"/>
    </location>
</feature>
<dbReference type="Pfam" id="PF07690">
    <property type="entry name" value="MFS_1"/>
    <property type="match status" value="1"/>
</dbReference>
<feature type="transmembrane region" description="Helical" evidence="7">
    <location>
        <begin position="197"/>
        <end position="222"/>
    </location>
</feature>
<keyword evidence="5 7" id="KW-1133">Transmembrane helix</keyword>
<organism evidence="9 10">
    <name type="scientific">Caldivirga maquilingensis (strain ATCC 700844 / DSM 13496 / JCM 10307 / IC-167)</name>
    <dbReference type="NCBI Taxonomy" id="397948"/>
    <lineage>
        <taxon>Archaea</taxon>
        <taxon>Thermoproteota</taxon>
        <taxon>Thermoprotei</taxon>
        <taxon>Thermoproteales</taxon>
        <taxon>Thermoproteaceae</taxon>
        <taxon>Caldivirga</taxon>
    </lineage>
</organism>
<feature type="transmembrane region" description="Helical" evidence="7">
    <location>
        <begin position="133"/>
        <end position="154"/>
    </location>
</feature>
<feature type="transmembrane region" description="Helical" evidence="7">
    <location>
        <begin position="71"/>
        <end position="92"/>
    </location>
</feature>
<dbReference type="InterPro" id="IPR036259">
    <property type="entry name" value="MFS_trans_sf"/>
</dbReference>
<feature type="domain" description="Major facilitator superfamily (MFS) profile" evidence="8">
    <location>
        <begin position="1"/>
        <end position="253"/>
    </location>
</feature>
<evidence type="ECO:0000256" key="3">
    <source>
        <dbReference type="ARBA" id="ARBA00022475"/>
    </source>
</evidence>
<accession>A8MCS1</accession>
<evidence type="ECO:0000256" key="7">
    <source>
        <dbReference type="SAM" id="Phobius"/>
    </source>
</evidence>
<evidence type="ECO:0000256" key="5">
    <source>
        <dbReference type="ARBA" id="ARBA00022989"/>
    </source>
</evidence>
<comment type="subcellular location">
    <subcellularLocation>
        <location evidence="1">Cell membrane</location>
        <topology evidence="1">Multi-pass membrane protein</topology>
    </subcellularLocation>
</comment>
<dbReference type="Gene3D" id="1.20.1250.20">
    <property type="entry name" value="MFS general substrate transporter like domains"/>
    <property type="match status" value="2"/>
</dbReference>
<evidence type="ECO:0000313" key="9">
    <source>
        <dbReference type="EMBL" id="ABW01577.1"/>
    </source>
</evidence>
<dbReference type="AlphaFoldDB" id="A8MCS1"/>
<feature type="transmembrane region" description="Helical" evidence="7">
    <location>
        <begin position="104"/>
        <end position="121"/>
    </location>
</feature>
<evidence type="ECO:0000256" key="4">
    <source>
        <dbReference type="ARBA" id="ARBA00022692"/>
    </source>
</evidence>
<dbReference type="Proteomes" id="UP000001137">
    <property type="component" value="Chromosome"/>
</dbReference>
<dbReference type="GO" id="GO:0022857">
    <property type="term" value="F:transmembrane transporter activity"/>
    <property type="evidence" value="ECO:0007669"/>
    <property type="project" value="InterPro"/>
</dbReference>
<dbReference type="SUPFAM" id="SSF103473">
    <property type="entry name" value="MFS general substrate transporter"/>
    <property type="match status" value="1"/>
</dbReference>
<dbReference type="HOGENOM" id="CLU_001265_46_6_2"/>
<dbReference type="GeneID" id="5708798"/>
<dbReference type="PROSITE" id="PS50850">
    <property type="entry name" value="MFS"/>
    <property type="match status" value="1"/>
</dbReference>
<dbReference type="EMBL" id="CP000852">
    <property type="protein sequence ID" value="ABW01577.1"/>
    <property type="molecule type" value="Genomic_DNA"/>
</dbReference>
<proteinExistence type="predicted"/>
<evidence type="ECO:0000256" key="2">
    <source>
        <dbReference type="ARBA" id="ARBA00022448"/>
    </source>
</evidence>
<keyword evidence="10" id="KW-1185">Reference proteome</keyword>
<name>A8MCS1_CALMQ</name>
<keyword evidence="3" id="KW-1003">Cell membrane</keyword>